<evidence type="ECO:0000313" key="3">
    <source>
        <dbReference type="Proteomes" id="UP000494363"/>
    </source>
</evidence>
<protein>
    <recommendedName>
        <fullName evidence="4">RHS repeat-associated core domain-containing protein</fullName>
    </recommendedName>
</protein>
<dbReference type="RefSeq" id="WP_175225860.1">
    <property type="nucleotide sequence ID" value="NZ_CADIKH010000006.1"/>
</dbReference>
<dbReference type="Gene3D" id="2.180.10.10">
    <property type="entry name" value="RHS repeat-associated core"/>
    <property type="match status" value="1"/>
</dbReference>
<organism evidence="2 3">
    <name type="scientific">Paraburkholderia humisilvae</name>
    <dbReference type="NCBI Taxonomy" id="627669"/>
    <lineage>
        <taxon>Bacteria</taxon>
        <taxon>Pseudomonadati</taxon>
        <taxon>Pseudomonadota</taxon>
        <taxon>Betaproteobacteria</taxon>
        <taxon>Burkholderiales</taxon>
        <taxon>Burkholderiaceae</taxon>
        <taxon>Paraburkholderia</taxon>
    </lineage>
</organism>
<sequence>MTSYLTGTDRSESLLLAISGGTSQDIAYSPFGSAPSTSIDEVPLPGFNGERRDPLCGFTHLGNGYRAYNPTLMRFTCPDNESPFGVGGINAYTYCGSDPINKVDPSGKQFGEFLLGMFAFTRRVTTEAVGAASTKAATETGRVVTAAATTTSVAMNTGAAFAENPKAQKALGTLGALAGIWGTFSVIGDVYHTMRFAAHEVHRAEQVAVQRIRMFDDEVATHFGGRRRDATLHRQGSIRRRNLPDPSVVDDDAVRDSSSLPRNSAVSSQSSSETSTQGTRSRSTRNATTQTETSRNESNESPRRTTSQSGAAQFDEGSGPQPWLSNIRRLSSSGEIFV</sequence>
<dbReference type="EMBL" id="CADIKH010000006">
    <property type="protein sequence ID" value="CAB3751704.1"/>
    <property type="molecule type" value="Genomic_DNA"/>
</dbReference>
<dbReference type="SUPFAM" id="SSF56399">
    <property type="entry name" value="ADP-ribosylation"/>
    <property type="match status" value="1"/>
</dbReference>
<evidence type="ECO:0008006" key="4">
    <source>
        <dbReference type="Google" id="ProtNLM"/>
    </source>
</evidence>
<reference evidence="2 3" key="1">
    <citation type="submission" date="2020-04" db="EMBL/GenBank/DDBJ databases">
        <authorList>
            <person name="De Canck E."/>
        </authorList>
    </citation>
    <scope>NUCLEOTIDE SEQUENCE [LARGE SCALE GENOMIC DNA]</scope>
    <source>
        <strain evidence="2 3">LMG 29542</strain>
    </source>
</reference>
<proteinExistence type="predicted"/>
<feature type="compositionally biased region" description="Low complexity" evidence="1">
    <location>
        <begin position="256"/>
        <end position="285"/>
    </location>
</feature>
<evidence type="ECO:0000313" key="2">
    <source>
        <dbReference type="EMBL" id="CAB3751704.1"/>
    </source>
</evidence>
<gene>
    <name evidence="2" type="ORF">LMG29542_01531</name>
</gene>
<evidence type="ECO:0000256" key="1">
    <source>
        <dbReference type="SAM" id="MobiDB-lite"/>
    </source>
</evidence>
<dbReference type="AlphaFoldDB" id="A0A6J5DE37"/>
<accession>A0A6J5DE37</accession>
<dbReference type="InterPro" id="IPR022385">
    <property type="entry name" value="Rhs_assc_core"/>
</dbReference>
<dbReference type="NCBIfam" id="TIGR03696">
    <property type="entry name" value="Rhs_assc_core"/>
    <property type="match status" value="1"/>
</dbReference>
<keyword evidence="3" id="KW-1185">Reference proteome</keyword>
<feature type="compositionally biased region" description="Polar residues" evidence="1">
    <location>
        <begin position="328"/>
        <end position="338"/>
    </location>
</feature>
<name>A0A6J5DE37_9BURK</name>
<dbReference type="Proteomes" id="UP000494363">
    <property type="component" value="Unassembled WGS sequence"/>
</dbReference>
<feature type="region of interest" description="Disordered" evidence="1">
    <location>
        <begin position="226"/>
        <end position="338"/>
    </location>
</feature>
<feature type="compositionally biased region" description="Basic and acidic residues" evidence="1">
    <location>
        <begin position="294"/>
        <end position="303"/>
    </location>
</feature>